<dbReference type="SMART" id="SM00409">
    <property type="entry name" value="IG"/>
    <property type="match status" value="2"/>
</dbReference>
<dbReference type="InterPro" id="IPR013783">
    <property type="entry name" value="Ig-like_fold"/>
</dbReference>
<evidence type="ECO:0000313" key="8">
    <source>
        <dbReference type="Proteomes" id="UP001066276"/>
    </source>
</evidence>
<gene>
    <name evidence="7" type="ORF">NDU88_011571</name>
</gene>
<evidence type="ECO:0000256" key="5">
    <source>
        <dbReference type="SAM" id="SignalP"/>
    </source>
</evidence>
<dbReference type="PANTHER" id="PTHR44427:SF1">
    <property type="entry name" value="CARCINOEMBRYONIC ANTIGEN-RELATED CELL ADHESION MOLECULE 1"/>
    <property type="match status" value="1"/>
</dbReference>
<feature type="domain" description="Ig-like" evidence="6">
    <location>
        <begin position="128"/>
        <end position="204"/>
    </location>
</feature>
<evidence type="ECO:0000256" key="3">
    <source>
        <dbReference type="ARBA" id="ARBA00023319"/>
    </source>
</evidence>
<dbReference type="Proteomes" id="UP001066276">
    <property type="component" value="Chromosome 7"/>
</dbReference>
<dbReference type="AlphaFoldDB" id="A0AAV7PZ80"/>
<keyword evidence="8" id="KW-1185">Reference proteome</keyword>
<dbReference type="InterPro" id="IPR036179">
    <property type="entry name" value="Ig-like_dom_sf"/>
</dbReference>
<keyword evidence="2" id="KW-0325">Glycoprotein</keyword>
<dbReference type="EMBL" id="JANPWB010000011">
    <property type="protein sequence ID" value="KAJ1133274.1"/>
    <property type="molecule type" value="Genomic_DNA"/>
</dbReference>
<feature type="signal peptide" evidence="5">
    <location>
        <begin position="1"/>
        <end position="19"/>
    </location>
</feature>
<dbReference type="InterPro" id="IPR013106">
    <property type="entry name" value="Ig_V-set"/>
</dbReference>
<dbReference type="Gene3D" id="2.60.40.10">
    <property type="entry name" value="Immunoglobulins"/>
    <property type="match status" value="2"/>
</dbReference>
<dbReference type="Pfam" id="PF13927">
    <property type="entry name" value="Ig_3"/>
    <property type="match status" value="1"/>
</dbReference>
<comment type="similarity">
    <text evidence="4">Belongs to the immunoglobulin superfamily. CEA family.</text>
</comment>
<sequence>MNALMTSVLVTSLLQWSAAQLSVSPDVVTVAVGEGATLSVGYTGRVQYFIWFRGTGTQAANQILGVVGSAPPNYGPRYTGREAALPDGSLRIRDVQVNYTGSYTLLMNTDPGGLQEATVQLRVYVAEPVTKPTVKYGSSQLVENRGPAEITCDTQSMPVTILWSFNGSPTLPGNIILSPDNRTLTISNVSREDSGIYQCLAMNL</sequence>
<accession>A0AAV7PZ80</accession>
<evidence type="ECO:0000256" key="2">
    <source>
        <dbReference type="ARBA" id="ARBA00023180"/>
    </source>
</evidence>
<evidence type="ECO:0000259" key="6">
    <source>
        <dbReference type="PROSITE" id="PS50835"/>
    </source>
</evidence>
<organism evidence="7 8">
    <name type="scientific">Pleurodeles waltl</name>
    <name type="common">Iberian ribbed newt</name>
    <dbReference type="NCBI Taxonomy" id="8319"/>
    <lineage>
        <taxon>Eukaryota</taxon>
        <taxon>Metazoa</taxon>
        <taxon>Chordata</taxon>
        <taxon>Craniata</taxon>
        <taxon>Vertebrata</taxon>
        <taxon>Euteleostomi</taxon>
        <taxon>Amphibia</taxon>
        <taxon>Batrachia</taxon>
        <taxon>Caudata</taxon>
        <taxon>Salamandroidea</taxon>
        <taxon>Salamandridae</taxon>
        <taxon>Pleurodelinae</taxon>
        <taxon>Pleurodeles</taxon>
    </lineage>
</organism>
<dbReference type="InterPro" id="IPR003599">
    <property type="entry name" value="Ig_sub"/>
</dbReference>
<dbReference type="PROSITE" id="PS50835">
    <property type="entry name" value="IG_LIKE"/>
    <property type="match status" value="1"/>
</dbReference>
<evidence type="ECO:0000256" key="1">
    <source>
        <dbReference type="ARBA" id="ARBA00022729"/>
    </source>
</evidence>
<dbReference type="SUPFAM" id="SSF48726">
    <property type="entry name" value="Immunoglobulin"/>
    <property type="match status" value="2"/>
</dbReference>
<evidence type="ECO:0000256" key="4">
    <source>
        <dbReference type="ARBA" id="ARBA00038222"/>
    </source>
</evidence>
<keyword evidence="1 5" id="KW-0732">Signal</keyword>
<dbReference type="Pfam" id="PF07686">
    <property type="entry name" value="V-set"/>
    <property type="match status" value="1"/>
</dbReference>
<dbReference type="InterPro" id="IPR007110">
    <property type="entry name" value="Ig-like_dom"/>
</dbReference>
<comment type="caution">
    <text evidence="7">The sequence shown here is derived from an EMBL/GenBank/DDBJ whole genome shotgun (WGS) entry which is preliminary data.</text>
</comment>
<name>A0AAV7PZ80_PLEWA</name>
<evidence type="ECO:0000313" key="7">
    <source>
        <dbReference type="EMBL" id="KAJ1133274.1"/>
    </source>
</evidence>
<keyword evidence="3" id="KW-0393">Immunoglobulin domain</keyword>
<reference evidence="7" key="1">
    <citation type="journal article" date="2022" name="bioRxiv">
        <title>Sequencing and chromosome-scale assembly of the giantPleurodeles waltlgenome.</title>
        <authorList>
            <person name="Brown T."/>
            <person name="Elewa A."/>
            <person name="Iarovenko S."/>
            <person name="Subramanian E."/>
            <person name="Araus A.J."/>
            <person name="Petzold A."/>
            <person name="Susuki M."/>
            <person name="Suzuki K.-i.T."/>
            <person name="Hayashi T."/>
            <person name="Toyoda A."/>
            <person name="Oliveira C."/>
            <person name="Osipova E."/>
            <person name="Leigh N.D."/>
            <person name="Simon A."/>
            <person name="Yun M.H."/>
        </authorList>
    </citation>
    <scope>NUCLEOTIDE SEQUENCE</scope>
    <source>
        <strain evidence="7">20211129_DDA</strain>
        <tissue evidence="7">Liver</tissue>
    </source>
</reference>
<feature type="chain" id="PRO_5043832348" description="Ig-like domain-containing protein" evidence="5">
    <location>
        <begin position="20"/>
        <end position="204"/>
    </location>
</feature>
<dbReference type="InterPro" id="IPR050831">
    <property type="entry name" value="CEA_cell_adhesion"/>
</dbReference>
<protein>
    <recommendedName>
        <fullName evidence="6">Ig-like domain-containing protein</fullName>
    </recommendedName>
</protein>
<proteinExistence type="inferred from homology"/>
<dbReference type="PANTHER" id="PTHR44427">
    <property type="entry name" value="CARCINOEMBRYONIC ANTIGEN-RELATED CELL ADHESION MOLECULE 19"/>
    <property type="match status" value="1"/>
</dbReference>